<keyword evidence="13" id="KW-1185">Reference proteome</keyword>
<dbReference type="SUPFAM" id="SSF144083">
    <property type="entry name" value="Magnesium transport protein CorA, transmembrane region"/>
    <property type="match status" value="1"/>
</dbReference>
<sequence length="322" mass="36738">MPQSDSQKNDFILHHVEWALPAAEGEAAPEENKLVWYHLDARKPETFEWLTARPSVDDLTAGILCAEETRPRYLDINNGVILILRGVNLNENADPDDMISIRIYVDRNQIITCQLRNLKTISDVKARFPVDTPPTSSAHFLAHLIKALGERMADTLGQLTDITDELEAEVMESPEYDLRNRIIRLRGQAITFRRYLAPQKEAIGRILSNESLVFSSRDRRRFQEGYDQMFRYVEDLDAVRERSQIVQDELSNALAEKLNSKLYLLSVITGIFLPLGFLTGLFGINIGGMPGVDDPSAFWLFLGAMGGIIFIQLLLFKFYKWF</sequence>
<dbReference type="Pfam" id="PF01544">
    <property type="entry name" value="CorA"/>
    <property type="match status" value="1"/>
</dbReference>
<dbReference type="RefSeq" id="WP_139941799.1">
    <property type="nucleotide sequence ID" value="NZ_JBHSYP010000005.1"/>
</dbReference>
<comment type="caution">
    <text evidence="12">The sequence shown here is derived from an EMBL/GenBank/DDBJ whole genome shotgun (WGS) entry which is preliminary data.</text>
</comment>
<keyword evidence="9" id="KW-0406">Ion transport</keyword>
<evidence type="ECO:0000256" key="3">
    <source>
        <dbReference type="ARBA" id="ARBA00022448"/>
    </source>
</evidence>
<keyword evidence="3" id="KW-0813">Transport</keyword>
<evidence type="ECO:0000313" key="12">
    <source>
        <dbReference type="EMBL" id="TPD57484.1"/>
    </source>
</evidence>
<keyword evidence="6 11" id="KW-0812">Transmembrane</keyword>
<evidence type="ECO:0000256" key="6">
    <source>
        <dbReference type="ARBA" id="ARBA00022692"/>
    </source>
</evidence>
<keyword evidence="7" id="KW-0862">Zinc</keyword>
<dbReference type="AlphaFoldDB" id="A0A501PC63"/>
<dbReference type="GO" id="GO:0050897">
    <property type="term" value="F:cobalt ion binding"/>
    <property type="evidence" value="ECO:0007669"/>
    <property type="project" value="TreeGrafter"/>
</dbReference>
<dbReference type="GO" id="GO:0005886">
    <property type="term" value="C:plasma membrane"/>
    <property type="evidence" value="ECO:0007669"/>
    <property type="project" value="UniProtKB-SubCell"/>
</dbReference>
<evidence type="ECO:0000256" key="4">
    <source>
        <dbReference type="ARBA" id="ARBA00022475"/>
    </source>
</evidence>
<dbReference type="GO" id="GO:0000287">
    <property type="term" value="F:magnesium ion binding"/>
    <property type="evidence" value="ECO:0007669"/>
    <property type="project" value="TreeGrafter"/>
</dbReference>
<dbReference type="InterPro" id="IPR045861">
    <property type="entry name" value="CorA_cytoplasmic_dom"/>
</dbReference>
<feature type="transmembrane region" description="Helical" evidence="11">
    <location>
        <begin position="262"/>
        <end position="284"/>
    </location>
</feature>
<accession>A0A501PC63</accession>
<name>A0A501PC63_9PROT</name>
<evidence type="ECO:0000256" key="2">
    <source>
        <dbReference type="ARBA" id="ARBA00009765"/>
    </source>
</evidence>
<feature type="transmembrane region" description="Helical" evidence="11">
    <location>
        <begin position="296"/>
        <end position="316"/>
    </location>
</feature>
<dbReference type="GO" id="GO:0015087">
    <property type="term" value="F:cobalt ion transmembrane transporter activity"/>
    <property type="evidence" value="ECO:0007669"/>
    <property type="project" value="TreeGrafter"/>
</dbReference>
<evidence type="ECO:0000256" key="8">
    <source>
        <dbReference type="ARBA" id="ARBA00022989"/>
    </source>
</evidence>
<gene>
    <name evidence="12" type="ORF">FIV46_15305</name>
</gene>
<dbReference type="PANTHER" id="PTHR46494:SF3">
    <property type="entry name" value="ZINC TRANSPORT PROTEIN ZNTB"/>
    <property type="match status" value="1"/>
</dbReference>
<reference evidence="13" key="1">
    <citation type="submission" date="2019-06" db="EMBL/GenBank/DDBJ databases">
        <title>The complete genome of Emcibacter congregatus ZYLT.</title>
        <authorList>
            <person name="Zhao Z."/>
        </authorList>
    </citation>
    <scope>NUCLEOTIDE SEQUENCE [LARGE SCALE GENOMIC DNA]</scope>
    <source>
        <strain evidence="13">MCCC 1A06723</strain>
    </source>
</reference>
<evidence type="ECO:0000256" key="11">
    <source>
        <dbReference type="SAM" id="Phobius"/>
    </source>
</evidence>
<dbReference type="Gene3D" id="1.20.58.340">
    <property type="entry name" value="Magnesium transport protein CorA, transmembrane region"/>
    <property type="match status" value="2"/>
</dbReference>
<dbReference type="Proteomes" id="UP000319148">
    <property type="component" value="Unassembled WGS sequence"/>
</dbReference>
<dbReference type="GO" id="GO:0015095">
    <property type="term" value="F:magnesium ion transmembrane transporter activity"/>
    <property type="evidence" value="ECO:0007669"/>
    <property type="project" value="TreeGrafter"/>
</dbReference>
<dbReference type="Gene3D" id="3.30.460.20">
    <property type="entry name" value="CorA soluble domain-like"/>
    <property type="match status" value="1"/>
</dbReference>
<dbReference type="InterPro" id="IPR045863">
    <property type="entry name" value="CorA_TM1_TM2"/>
</dbReference>
<proteinExistence type="inferred from homology"/>
<keyword evidence="10 11" id="KW-0472">Membrane</keyword>
<dbReference type="CDD" id="cd12833">
    <property type="entry name" value="ZntB-like_1"/>
    <property type="match status" value="1"/>
</dbReference>
<evidence type="ECO:0000256" key="5">
    <source>
        <dbReference type="ARBA" id="ARBA00022519"/>
    </source>
</evidence>
<evidence type="ECO:0000256" key="1">
    <source>
        <dbReference type="ARBA" id="ARBA00004651"/>
    </source>
</evidence>
<organism evidence="12 13">
    <name type="scientific">Emcibacter nanhaiensis</name>
    <dbReference type="NCBI Taxonomy" id="1505037"/>
    <lineage>
        <taxon>Bacteria</taxon>
        <taxon>Pseudomonadati</taxon>
        <taxon>Pseudomonadota</taxon>
        <taxon>Alphaproteobacteria</taxon>
        <taxon>Emcibacterales</taxon>
        <taxon>Emcibacteraceae</taxon>
        <taxon>Emcibacter</taxon>
    </lineage>
</organism>
<comment type="subcellular location">
    <subcellularLocation>
        <location evidence="1">Cell membrane</location>
        <topology evidence="1">Multi-pass membrane protein</topology>
    </subcellularLocation>
</comment>
<dbReference type="EMBL" id="VFIY01000018">
    <property type="protein sequence ID" value="TPD57484.1"/>
    <property type="molecule type" value="Genomic_DNA"/>
</dbReference>
<evidence type="ECO:0000256" key="7">
    <source>
        <dbReference type="ARBA" id="ARBA00022833"/>
    </source>
</evidence>
<protein>
    <submittedName>
        <fullName evidence="12">Zinc transporter ZntB</fullName>
    </submittedName>
</protein>
<dbReference type="InterPro" id="IPR002523">
    <property type="entry name" value="MgTranspt_CorA/ZnTranspt_ZntB"/>
</dbReference>
<comment type="similarity">
    <text evidence="2">Belongs to the CorA metal ion transporter (MIT) (TC 1.A.35) family.</text>
</comment>
<keyword evidence="5" id="KW-0997">Cell inner membrane</keyword>
<keyword evidence="4" id="KW-1003">Cell membrane</keyword>
<dbReference type="PANTHER" id="PTHR46494">
    <property type="entry name" value="CORA FAMILY METAL ION TRANSPORTER (EUROFUNG)"/>
    <property type="match status" value="1"/>
</dbReference>
<evidence type="ECO:0000256" key="10">
    <source>
        <dbReference type="ARBA" id="ARBA00023136"/>
    </source>
</evidence>
<evidence type="ECO:0000313" key="13">
    <source>
        <dbReference type="Proteomes" id="UP000319148"/>
    </source>
</evidence>
<keyword evidence="8 11" id="KW-1133">Transmembrane helix</keyword>
<dbReference type="SUPFAM" id="SSF143865">
    <property type="entry name" value="CorA soluble domain-like"/>
    <property type="match status" value="1"/>
</dbReference>
<evidence type="ECO:0000256" key="9">
    <source>
        <dbReference type="ARBA" id="ARBA00023065"/>
    </source>
</evidence>
<dbReference type="OrthoDB" id="9803484at2"/>